<proteinExistence type="predicted"/>
<reference evidence="2 3" key="1">
    <citation type="submission" date="2019-01" db="EMBL/GenBank/DDBJ databases">
        <authorList>
            <person name="Chen W.-M."/>
        </authorList>
    </citation>
    <scope>NUCLEOTIDE SEQUENCE [LARGE SCALE GENOMIC DNA]</scope>
    <source>
        <strain evidence="2 3">CCP-18</strain>
    </source>
</reference>
<keyword evidence="3" id="KW-1185">Reference proteome</keyword>
<keyword evidence="1" id="KW-0732">Signal</keyword>
<dbReference type="InterPro" id="IPR011969">
    <property type="entry name" value="Clan_AA_Asp_peptidase_C"/>
</dbReference>
<dbReference type="OrthoDB" id="185963at2"/>
<dbReference type="Proteomes" id="UP000288587">
    <property type="component" value="Unassembled WGS sequence"/>
</dbReference>
<accession>A0A3S2XZ90</accession>
<dbReference type="InterPro" id="IPR034122">
    <property type="entry name" value="Retropepsin-like_bacterial"/>
</dbReference>
<sequence>MNAAALLLALVLHSSAALAAPSVSLNGSLGPSTALLVIDGQVRPVKVGERAGGVKLLALSPGGADIEVDGRRYSLALGATPVALGAGSAGAGASRVVLFAGSGGHFVTDGSVNGLPVRFMVDTGATLVSLSESDAARLGINFRNGRRVPFNTANGVVAAHIVSLNKVKVGDVEVFGVDAAIVPAALPVALLGNSFLNRFQMRRENDTLTLERRP</sequence>
<dbReference type="EMBL" id="SACM01000001">
    <property type="protein sequence ID" value="RVT88232.1"/>
    <property type="molecule type" value="Genomic_DNA"/>
</dbReference>
<dbReference type="AlphaFoldDB" id="A0A3S2XZ90"/>
<dbReference type="NCBIfam" id="TIGR02281">
    <property type="entry name" value="clan_AA_DTGA"/>
    <property type="match status" value="1"/>
</dbReference>
<evidence type="ECO:0000313" key="3">
    <source>
        <dbReference type="Proteomes" id="UP000288587"/>
    </source>
</evidence>
<organism evidence="2 3">
    <name type="scientific">Inhella crocodyli</name>
    <dbReference type="NCBI Taxonomy" id="2499851"/>
    <lineage>
        <taxon>Bacteria</taxon>
        <taxon>Pseudomonadati</taxon>
        <taxon>Pseudomonadota</taxon>
        <taxon>Betaproteobacteria</taxon>
        <taxon>Burkholderiales</taxon>
        <taxon>Sphaerotilaceae</taxon>
        <taxon>Inhella</taxon>
    </lineage>
</organism>
<evidence type="ECO:0000256" key="1">
    <source>
        <dbReference type="SAM" id="SignalP"/>
    </source>
</evidence>
<dbReference type="CDD" id="cd05483">
    <property type="entry name" value="retropepsin_like_bacteria"/>
    <property type="match status" value="1"/>
</dbReference>
<comment type="caution">
    <text evidence="2">The sequence shown here is derived from an EMBL/GenBank/DDBJ whole genome shotgun (WGS) entry which is preliminary data.</text>
</comment>
<dbReference type="PROSITE" id="PS00141">
    <property type="entry name" value="ASP_PROTEASE"/>
    <property type="match status" value="1"/>
</dbReference>
<dbReference type="SUPFAM" id="SSF50630">
    <property type="entry name" value="Acid proteases"/>
    <property type="match status" value="1"/>
</dbReference>
<dbReference type="RefSeq" id="WP_127681186.1">
    <property type="nucleotide sequence ID" value="NZ_SACM01000001.1"/>
</dbReference>
<dbReference type="Pfam" id="PF13975">
    <property type="entry name" value="gag-asp_proteas"/>
    <property type="match status" value="1"/>
</dbReference>
<feature type="signal peptide" evidence="1">
    <location>
        <begin position="1"/>
        <end position="19"/>
    </location>
</feature>
<gene>
    <name evidence="2" type="ORF">EOD73_04325</name>
</gene>
<evidence type="ECO:0000313" key="2">
    <source>
        <dbReference type="EMBL" id="RVT88232.1"/>
    </source>
</evidence>
<name>A0A3S2XZ90_9BURK</name>
<dbReference type="Gene3D" id="2.40.70.10">
    <property type="entry name" value="Acid Proteases"/>
    <property type="match status" value="1"/>
</dbReference>
<feature type="chain" id="PRO_5018747705" evidence="1">
    <location>
        <begin position="20"/>
        <end position="214"/>
    </location>
</feature>
<keyword evidence="2" id="KW-0378">Hydrolase</keyword>
<protein>
    <submittedName>
        <fullName evidence="2">TIGR02281 family clan AA aspartic protease</fullName>
        <ecNumber evidence="2">3.4.23.-</ecNumber>
    </submittedName>
</protein>
<keyword evidence="2" id="KW-0645">Protease</keyword>
<dbReference type="GO" id="GO:0004190">
    <property type="term" value="F:aspartic-type endopeptidase activity"/>
    <property type="evidence" value="ECO:0007669"/>
    <property type="project" value="InterPro"/>
</dbReference>
<dbReference type="EC" id="3.4.23.-" evidence="2"/>
<dbReference type="GO" id="GO:0006508">
    <property type="term" value="P:proteolysis"/>
    <property type="evidence" value="ECO:0007669"/>
    <property type="project" value="UniProtKB-KW"/>
</dbReference>
<dbReference type="InterPro" id="IPR021109">
    <property type="entry name" value="Peptidase_aspartic_dom_sf"/>
</dbReference>
<dbReference type="InterPro" id="IPR001969">
    <property type="entry name" value="Aspartic_peptidase_AS"/>
</dbReference>